<dbReference type="RefSeq" id="WP_225250336.1">
    <property type="nucleotide sequence ID" value="NZ_JAIWIU010000054.1"/>
</dbReference>
<evidence type="ECO:0000313" key="3">
    <source>
        <dbReference type="Proteomes" id="UP001199044"/>
    </source>
</evidence>
<dbReference type="Gene3D" id="3.30.70.1290">
    <property type="entry name" value="Transposase IS200-like"/>
    <property type="match status" value="1"/>
</dbReference>
<sequence>MATARSRLVCPEVTRYYHCVSRCVRRSFLCGEDALTGRSYEHRRDWIEQRILTLASFYCVDVCAYAVMSNHYHLVVSLNQDQAFGLSERDVVERWCVEHKTPVIIKSWLAGEQLTDAQKKWCDKTITEWRERLCSLSWFMKELNYGIAVQANKEDDCTGRFWEGRFKSQALLDEKALLSAMAYVDLNPVRAEMVSTPEDAQHTSLRARLDALEQGRPQVIGLSDFVGNEAFDDSSGIPFRLLDYIEFVDWIGRHVRDTSSGYIVASTPPILTRLSFSNSECLFLCTQLEKDAKVWIGAAHKLDAAKQTLNKQRIVGHRIS</sequence>
<organism evidence="2 3">
    <name type="scientific">Vibrio tritonius</name>
    <dbReference type="NCBI Taxonomy" id="1435069"/>
    <lineage>
        <taxon>Bacteria</taxon>
        <taxon>Pseudomonadati</taxon>
        <taxon>Pseudomonadota</taxon>
        <taxon>Gammaproteobacteria</taxon>
        <taxon>Vibrionales</taxon>
        <taxon>Vibrionaceae</taxon>
        <taxon>Vibrio</taxon>
    </lineage>
</organism>
<dbReference type="SMART" id="SM01321">
    <property type="entry name" value="Y1_Tnp"/>
    <property type="match status" value="1"/>
</dbReference>
<dbReference type="PANTHER" id="PTHR34322:SF2">
    <property type="entry name" value="TRANSPOSASE IS200-LIKE DOMAIN-CONTAINING PROTEIN"/>
    <property type="match status" value="1"/>
</dbReference>
<keyword evidence="3" id="KW-1185">Reference proteome</keyword>
<evidence type="ECO:0000313" key="2">
    <source>
        <dbReference type="EMBL" id="MCA2016244.1"/>
    </source>
</evidence>
<accession>A0ABS7YKN8</accession>
<dbReference type="InterPro" id="IPR036515">
    <property type="entry name" value="Transposase_17_sf"/>
</dbReference>
<evidence type="ECO:0000259" key="1">
    <source>
        <dbReference type="SMART" id="SM01321"/>
    </source>
</evidence>
<proteinExistence type="predicted"/>
<protein>
    <submittedName>
        <fullName evidence="2">Transposase</fullName>
    </submittedName>
</protein>
<feature type="domain" description="Transposase IS200-like" evidence="1">
    <location>
        <begin position="13"/>
        <end position="187"/>
    </location>
</feature>
<name>A0ABS7YKN8_9VIBR</name>
<dbReference type="Proteomes" id="UP001199044">
    <property type="component" value="Unassembled WGS sequence"/>
</dbReference>
<dbReference type="InterPro" id="IPR002686">
    <property type="entry name" value="Transposase_17"/>
</dbReference>
<dbReference type="EMBL" id="JAIWIU010000054">
    <property type="protein sequence ID" value="MCA2016244.1"/>
    <property type="molecule type" value="Genomic_DNA"/>
</dbReference>
<dbReference type="SUPFAM" id="SSF143422">
    <property type="entry name" value="Transposase IS200-like"/>
    <property type="match status" value="1"/>
</dbReference>
<reference evidence="3" key="1">
    <citation type="submission" date="2023-07" db="EMBL/GenBank/DDBJ databases">
        <title>Molecular identification of indigenous halophilic bacteria isolated from red sea cost, biodegradation of synthetic dyes and assessment of degraded metabolite toxicity.</title>
        <authorList>
            <person name="Chaieb K."/>
            <person name="Altayb H.N."/>
        </authorList>
    </citation>
    <scope>NUCLEOTIDE SEQUENCE [LARGE SCALE GENOMIC DNA]</scope>
    <source>
        <strain evidence="3">K20</strain>
    </source>
</reference>
<gene>
    <name evidence="2" type="ORF">LDJ79_08995</name>
</gene>
<dbReference type="PANTHER" id="PTHR34322">
    <property type="entry name" value="TRANSPOSASE, Y1_TNP DOMAIN-CONTAINING"/>
    <property type="match status" value="1"/>
</dbReference>
<comment type="caution">
    <text evidence="2">The sequence shown here is derived from an EMBL/GenBank/DDBJ whole genome shotgun (WGS) entry which is preliminary data.</text>
</comment>